<protein>
    <submittedName>
        <fullName evidence="2">Uncharacterized protein</fullName>
    </submittedName>
</protein>
<evidence type="ECO:0000256" key="1">
    <source>
        <dbReference type="SAM" id="MobiDB-lite"/>
    </source>
</evidence>
<proteinExistence type="predicted"/>
<dbReference type="Proteomes" id="UP000008210">
    <property type="component" value="Chromosome 1"/>
</dbReference>
<keyword evidence="3" id="KW-1185">Reference proteome</keyword>
<dbReference type="AlphaFoldDB" id="Q0K8U4"/>
<name>Q0K8U4_CUPNH</name>
<dbReference type="STRING" id="381666.H16_A2489"/>
<dbReference type="KEGG" id="reh:H16_A2489"/>
<dbReference type="EMBL" id="AM260479">
    <property type="protein sequence ID" value="CAJ93577.1"/>
    <property type="molecule type" value="Genomic_DNA"/>
</dbReference>
<accession>Q0K8U4</accession>
<dbReference type="HOGENOM" id="CLU_2733250_0_0_4"/>
<feature type="region of interest" description="Disordered" evidence="1">
    <location>
        <begin position="1"/>
        <end position="28"/>
    </location>
</feature>
<gene>
    <name evidence="2" type="ordered locus">H16_A2489</name>
</gene>
<organism evidence="2 3">
    <name type="scientific">Cupriavidus necator (strain ATCC 17699 / DSM 428 / KCTC 22496 / NCIMB 10442 / H16 / Stanier 337)</name>
    <name type="common">Ralstonia eutropha</name>
    <dbReference type="NCBI Taxonomy" id="381666"/>
    <lineage>
        <taxon>Bacteria</taxon>
        <taxon>Pseudomonadati</taxon>
        <taxon>Pseudomonadota</taxon>
        <taxon>Betaproteobacteria</taxon>
        <taxon>Burkholderiales</taxon>
        <taxon>Burkholderiaceae</taxon>
        <taxon>Cupriavidus</taxon>
    </lineage>
</organism>
<evidence type="ECO:0000313" key="3">
    <source>
        <dbReference type="Proteomes" id="UP000008210"/>
    </source>
</evidence>
<sequence length="71" mass="7539">MKNGFRPADSSHARTIGHFGKGGMSQGGALRRKIGGKRGGIYALCGGPLTWARHTSRSDGLEASLCDWSYS</sequence>
<reference evidence="2 3" key="1">
    <citation type="journal article" date="2006" name="Nat. Biotechnol.">
        <title>Genome sequence of the bioplastic-producing 'Knallgas' bacterium Ralstonia eutropha H16.</title>
        <authorList>
            <person name="Pohlmann A."/>
            <person name="Fricke W.F."/>
            <person name="Reinecke F."/>
            <person name="Kusian B."/>
            <person name="Liesegang H."/>
            <person name="Cramm R."/>
            <person name="Eitinger T."/>
            <person name="Ewering C."/>
            <person name="Potter M."/>
            <person name="Schwartz E."/>
            <person name="Strittmatter A."/>
            <person name="Voss I."/>
            <person name="Gottschalk G."/>
            <person name="Steinbuechel A."/>
            <person name="Friedrich B."/>
            <person name="Bowien B."/>
        </authorList>
    </citation>
    <scope>NUCLEOTIDE SEQUENCE [LARGE SCALE GENOMIC DNA]</scope>
    <source>
        <strain evidence="3">ATCC 17699 / DSM 428 / KCTC 22496 / NCIMB 10442 / H16 / Stanier 337</strain>
    </source>
</reference>
<evidence type="ECO:0000313" key="2">
    <source>
        <dbReference type="EMBL" id="CAJ93577.1"/>
    </source>
</evidence>